<proteinExistence type="predicted"/>
<sequence length="45" mass="4762">MTRGHHIALVVIAIVVLVLVFLVIRPGVDETDPEQSSPPTATATP</sequence>
<comment type="caution">
    <text evidence="2">The sequence shown here is derived from an EMBL/GenBank/DDBJ whole genome shotgun (WGS) entry which is preliminary data.</text>
</comment>
<feature type="transmembrane region" description="Helical" evidence="1">
    <location>
        <begin position="7"/>
        <end position="24"/>
    </location>
</feature>
<keyword evidence="1" id="KW-0812">Transmembrane</keyword>
<gene>
    <name evidence="2" type="ORF">OJ962_08660</name>
</gene>
<dbReference type="RefSeq" id="WP_202957317.1">
    <property type="nucleotide sequence ID" value="NZ_JAPCID010000010.1"/>
</dbReference>
<evidence type="ECO:0000313" key="3">
    <source>
        <dbReference type="Proteomes" id="UP001147700"/>
    </source>
</evidence>
<keyword evidence="1" id="KW-1133">Transmembrane helix</keyword>
<dbReference type="Proteomes" id="UP001147700">
    <property type="component" value="Unassembled WGS sequence"/>
</dbReference>
<name>A0ABT4RGB5_9ACTN</name>
<protein>
    <submittedName>
        <fullName evidence="2">Uncharacterized protein</fullName>
    </submittedName>
</protein>
<reference evidence="2" key="1">
    <citation type="submission" date="2022-10" db="EMBL/GenBank/DDBJ databases">
        <title>The WGS of Solirubrobacter sp. CPCC 204708.</title>
        <authorList>
            <person name="Jiang Z."/>
        </authorList>
    </citation>
    <scope>NUCLEOTIDE SEQUENCE</scope>
    <source>
        <strain evidence="2">CPCC 204708</strain>
    </source>
</reference>
<evidence type="ECO:0000256" key="1">
    <source>
        <dbReference type="SAM" id="Phobius"/>
    </source>
</evidence>
<dbReference type="EMBL" id="JAPCID010000010">
    <property type="protein sequence ID" value="MDA0137564.1"/>
    <property type="molecule type" value="Genomic_DNA"/>
</dbReference>
<accession>A0ABT4RGB5</accession>
<keyword evidence="3" id="KW-1185">Reference proteome</keyword>
<evidence type="ECO:0000313" key="2">
    <source>
        <dbReference type="EMBL" id="MDA0137564.1"/>
    </source>
</evidence>
<organism evidence="2 3">
    <name type="scientific">Solirubrobacter deserti</name>
    <dbReference type="NCBI Taxonomy" id="2282478"/>
    <lineage>
        <taxon>Bacteria</taxon>
        <taxon>Bacillati</taxon>
        <taxon>Actinomycetota</taxon>
        <taxon>Thermoleophilia</taxon>
        <taxon>Solirubrobacterales</taxon>
        <taxon>Solirubrobacteraceae</taxon>
        <taxon>Solirubrobacter</taxon>
    </lineage>
</organism>
<keyword evidence="1" id="KW-0472">Membrane</keyword>